<keyword evidence="6" id="KW-0227">DNA damage</keyword>
<dbReference type="FunFam" id="1.10.10.10:FF:000022">
    <property type="entry name" value="Histone acetyltransferase"/>
    <property type="match status" value="1"/>
</dbReference>
<feature type="compositionally biased region" description="Basic and acidic residues" evidence="20">
    <location>
        <begin position="1"/>
        <end position="11"/>
    </location>
</feature>
<name>S8ELC1_FOMSC</name>
<evidence type="ECO:0000256" key="3">
    <source>
        <dbReference type="ARBA" id="ARBA00011353"/>
    </source>
</evidence>
<dbReference type="SUPFAM" id="SSF54160">
    <property type="entry name" value="Chromo domain-like"/>
    <property type="match status" value="1"/>
</dbReference>
<dbReference type="Pfam" id="PF11717">
    <property type="entry name" value="Tudor-knot"/>
    <property type="match status" value="1"/>
</dbReference>
<dbReference type="Gene3D" id="2.30.30.140">
    <property type="match status" value="1"/>
</dbReference>
<evidence type="ECO:0000256" key="17">
    <source>
        <dbReference type="ARBA" id="ARBA00047787"/>
    </source>
</evidence>
<feature type="compositionally biased region" description="Low complexity" evidence="20">
    <location>
        <begin position="121"/>
        <end position="135"/>
    </location>
</feature>
<evidence type="ECO:0000256" key="4">
    <source>
        <dbReference type="ARBA" id="ARBA00013184"/>
    </source>
</evidence>
<feature type="region of interest" description="Disordered" evidence="20">
    <location>
        <begin position="38"/>
        <end position="80"/>
    </location>
</feature>
<keyword evidence="23" id="KW-1185">Reference proteome</keyword>
<evidence type="ECO:0000256" key="9">
    <source>
        <dbReference type="ARBA" id="ARBA00023015"/>
    </source>
</evidence>
<keyword evidence="12" id="KW-0234">DNA repair</keyword>
<accession>S8ELC1</accession>
<dbReference type="GO" id="GO:0004402">
    <property type="term" value="F:histone acetyltransferase activity"/>
    <property type="evidence" value="ECO:0007669"/>
    <property type="project" value="InterPro"/>
</dbReference>
<reference evidence="22 23" key="1">
    <citation type="journal article" date="2012" name="Science">
        <title>The Paleozoic origin of enzymatic lignin decomposition reconstructed from 31 fungal genomes.</title>
        <authorList>
            <person name="Floudas D."/>
            <person name="Binder M."/>
            <person name="Riley R."/>
            <person name="Barry K."/>
            <person name="Blanchette R.A."/>
            <person name="Henrissat B."/>
            <person name="Martinez A.T."/>
            <person name="Otillar R."/>
            <person name="Spatafora J.W."/>
            <person name="Yadav J.S."/>
            <person name="Aerts A."/>
            <person name="Benoit I."/>
            <person name="Boyd A."/>
            <person name="Carlson A."/>
            <person name="Copeland A."/>
            <person name="Coutinho P.M."/>
            <person name="de Vries R.P."/>
            <person name="Ferreira P."/>
            <person name="Findley K."/>
            <person name="Foster B."/>
            <person name="Gaskell J."/>
            <person name="Glotzer D."/>
            <person name="Gorecki P."/>
            <person name="Heitman J."/>
            <person name="Hesse C."/>
            <person name="Hori C."/>
            <person name="Igarashi K."/>
            <person name="Jurgens J.A."/>
            <person name="Kallen N."/>
            <person name="Kersten P."/>
            <person name="Kohler A."/>
            <person name="Kuees U."/>
            <person name="Kumar T.K.A."/>
            <person name="Kuo A."/>
            <person name="LaButti K."/>
            <person name="Larrondo L.F."/>
            <person name="Lindquist E."/>
            <person name="Ling A."/>
            <person name="Lombard V."/>
            <person name="Lucas S."/>
            <person name="Lundell T."/>
            <person name="Martin R."/>
            <person name="McLaughlin D.J."/>
            <person name="Morgenstern I."/>
            <person name="Morin E."/>
            <person name="Murat C."/>
            <person name="Nagy L.G."/>
            <person name="Nolan M."/>
            <person name="Ohm R.A."/>
            <person name="Patyshakuliyeva A."/>
            <person name="Rokas A."/>
            <person name="Ruiz-Duenas F.J."/>
            <person name="Sabat G."/>
            <person name="Salamov A."/>
            <person name="Samejima M."/>
            <person name="Schmutz J."/>
            <person name="Slot J.C."/>
            <person name="St John F."/>
            <person name="Stenlid J."/>
            <person name="Sun H."/>
            <person name="Sun S."/>
            <person name="Syed K."/>
            <person name="Tsang A."/>
            <person name="Wiebenga A."/>
            <person name="Young D."/>
            <person name="Pisabarro A."/>
            <person name="Eastwood D.C."/>
            <person name="Martin F."/>
            <person name="Cullen D."/>
            <person name="Grigoriev I.V."/>
            <person name="Hibbett D.S."/>
        </authorList>
    </citation>
    <scope>NUCLEOTIDE SEQUENCE</scope>
    <source>
        <strain evidence="23">FP-58527</strain>
    </source>
</reference>
<dbReference type="GO" id="GO:0003682">
    <property type="term" value="F:chromatin binding"/>
    <property type="evidence" value="ECO:0007669"/>
    <property type="project" value="TreeGrafter"/>
</dbReference>
<dbReference type="InterPro" id="IPR016197">
    <property type="entry name" value="Chromo-like_dom_sf"/>
</dbReference>
<comment type="function">
    <text evidence="14">Catalytic component of the NuA4 histone acetyltransferase (HAT) complex which is involved in epigenetic transcriptional activation of selected genes principally by acetylation of nucleosomal histones H4, H3, H2B, H2A and H2A variant H2A.Z. Acetylates histone H4 to form H4K5ac, H4K8ac, H4K12ac and H4K16ac, histone H3 to form H3K14ac, and histone H2A to form H2AK4ac and H2AK7ac. The NuA4 complex is involved in the DNA damage response and is required for chromosome segregation. The NuA4 complex plays a direct role in repair of DNA double-strand breaks (DSBs) through homologous recombination. Recruitment to promoters depends on H3K4me. Also acetylates non-histone proteins. In addition to protein acetyltransferase, can use different acyl-CoA substrates, such as 2-hydroxyisobutanoyl-CoA (2-hydroxyisobutyryl-CoA) or (2E)-butenoyl-CoA (crotonyl-CoA), and is able to mediate protein 2-hydroxyisobutyrylation and crotonylation, respectively.</text>
</comment>
<dbReference type="GO" id="GO:0106226">
    <property type="term" value="F:peptide 2-hydroxyisobutyryltransferase activity"/>
    <property type="evidence" value="ECO:0007669"/>
    <property type="project" value="RHEA"/>
</dbReference>
<comment type="catalytic activity">
    <reaction evidence="16">
        <text>(2E)-butenoyl-CoA + L-lysyl-[protein] = N(6)-(2E)-butenoyl-L-lysyl-[protein] + CoA + H(+)</text>
        <dbReference type="Rhea" id="RHEA:53908"/>
        <dbReference type="Rhea" id="RHEA-COMP:9752"/>
        <dbReference type="Rhea" id="RHEA-COMP:13707"/>
        <dbReference type="ChEBI" id="CHEBI:15378"/>
        <dbReference type="ChEBI" id="CHEBI:29969"/>
        <dbReference type="ChEBI" id="CHEBI:57287"/>
        <dbReference type="ChEBI" id="CHEBI:57332"/>
        <dbReference type="ChEBI" id="CHEBI:137954"/>
    </reaction>
    <physiologicalReaction direction="left-to-right" evidence="16">
        <dbReference type="Rhea" id="RHEA:53909"/>
    </physiologicalReaction>
</comment>
<evidence type="ECO:0000256" key="12">
    <source>
        <dbReference type="ARBA" id="ARBA00023204"/>
    </source>
</evidence>
<dbReference type="PROSITE" id="PS51726">
    <property type="entry name" value="MYST_HAT"/>
    <property type="match status" value="1"/>
</dbReference>
<dbReference type="Pfam" id="PF17772">
    <property type="entry name" value="zf-MYST"/>
    <property type="match status" value="1"/>
</dbReference>
<dbReference type="CDD" id="cd04301">
    <property type="entry name" value="NAT_SF"/>
    <property type="match status" value="1"/>
</dbReference>
<dbReference type="Gene3D" id="3.40.630.30">
    <property type="match status" value="1"/>
</dbReference>
<evidence type="ECO:0000256" key="19">
    <source>
        <dbReference type="PIRSR" id="PIRSR602717-51"/>
    </source>
</evidence>
<evidence type="ECO:0000259" key="21">
    <source>
        <dbReference type="PROSITE" id="PS51726"/>
    </source>
</evidence>
<organism evidence="22 23">
    <name type="scientific">Fomitopsis schrenkii</name>
    <name type="common">Brown rot fungus</name>
    <dbReference type="NCBI Taxonomy" id="2126942"/>
    <lineage>
        <taxon>Eukaryota</taxon>
        <taxon>Fungi</taxon>
        <taxon>Dikarya</taxon>
        <taxon>Basidiomycota</taxon>
        <taxon>Agaricomycotina</taxon>
        <taxon>Agaricomycetes</taxon>
        <taxon>Polyporales</taxon>
        <taxon>Fomitopsis</taxon>
    </lineage>
</organism>
<gene>
    <name evidence="22" type="ORF">FOMPIDRAFT_1112618</name>
</gene>
<dbReference type="Pfam" id="PF01853">
    <property type="entry name" value="MOZ_SAS"/>
    <property type="match status" value="1"/>
</dbReference>
<feature type="region of interest" description="Disordered" evidence="20">
    <location>
        <begin position="1"/>
        <end position="24"/>
    </location>
</feature>
<dbReference type="InterPro" id="IPR040706">
    <property type="entry name" value="Zf-MYST"/>
</dbReference>
<dbReference type="GO" id="GO:0140064">
    <property type="term" value="F:peptide crotonyltransferase activity"/>
    <property type="evidence" value="ECO:0007669"/>
    <property type="project" value="RHEA"/>
</dbReference>
<feature type="compositionally biased region" description="Acidic residues" evidence="20">
    <location>
        <begin position="191"/>
        <end position="210"/>
    </location>
</feature>
<keyword evidence="9" id="KW-0805">Transcription regulation</keyword>
<evidence type="ECO:0000313" key="23">
    <source>
        <dbReference type="Proteomes" id="UP000015241"/>
    </source>
</evidence>
<comment type="similarity">
    <text evidence="2">Belongs to the MYST (SAS/MOZ) family.</text>
</comment>
<dbReference type="AlphaFoldDB" id="S8ELC1"/>
<dbReference type="InterPro" id="IPR025995">
    <property type="entry name" value="Tudor-knot"/>
</dbReference>
<comment type="subunit">
    <text evidence="3">Component of the NuA4 histone acetyltransferase complex.</text>
</comment>
<dbReference type="FunCoup" id="S8ELC1">
    <property type="interactions" value="736"/>
</dbReference>
<dbReference type="GO" id="GO:0005634">
    <property type="term" value="C:nucleus"/>
    <property type="evidence" value="ECO:0007669"/>
    <property type="project" value="UniProtKB-SubCell"/>
</dbReference>
<keyword evidence="5" id="KW-0808">Transferase</keyword>
<dbReference type="PANTHER" id="PTHR10615">
    <property type="entry name" value="HISTONE ACETYLTRANSFERASE"/>
    <property type="match status" value="1"/>
</dbReference>
<dbReference type="eggNOG" id="KOG2747">
    <property type="taxonomic scope" value="Eukaryota"/>
</dbReference>
<evidence type="ECO:0000256" key="10">
    <source>
        <dbReference type="ARBA" id="ARBA00023159"/>
    </source>
</evidence>
<dbReference type="GO" id="GO:0006357">
    <property type="term" value="P:regulation of transcription by RNA polymerase II"/>
    <property type="evidence" value="ECO:0007669"/>
    <property type="project" value="TreeGrafter"/>
</dbReference>
<dbReference type="InParanoid" id="S8ELC1"/>
<dbReference type="Gene3D" id="1.10.10.10">
    <property type="entry name" value="Winged helix-like DNA-binding domain superfamily/Winged helix DNA-binding domain"/>
    <property type="match status" value="1"/>
</dbReference>
<dbReference type="EMBL" id="KE504125">
    <property type="protein sequence ID" value="EPT05003.1"/>
    <property type="molecule type" value="Genomic_DNA"/>
</dbReference>
<dbReference type="FunFam" id="3.30.60.60:FF:000001">
    <property type="entry name" value="Histone acetyltransferase"/>
    <property type="match status" value="1"/>
</dbReference>
<keyword evidence="7" id="KW-0156">Chromatin regulator</keyword>
<dbReference type="Proteomes" id="UP000015241">
    <property type="component" value="Unassembled WGS sequence"/>
</dbReference>
<sequence length="544" mass="62033">MAGHNTPKDESNQEPPPITPGGMYSLQTVSVGCKVYARRKNPDGEEEERMAEILSIRDKPTGLYGGHPKGVVKQEESQDPADRLEFFVHWDQFNKRLDDWISGSRLVLSRDLEWPRPRAPPSAKKSAGKKAPPGKSRGQSLLKKATSSALAHSKSIKTEPETPHPGTPSFDGAPSPSPAPSLPLKRKAPHDEEEEEEDEDADLDADADGEMDMDAEGEDVLDLDASGTPPPPPPLATFSKEQEIEKLRTSGSMTQSISEVARVKNLNRLQIGKHEVDAWYFSPYPREYSYLPVLYICEFCLSYFPSQFMISRHRKRCTLLHPPGNEIYRHEDISFFELDGKKQLTWCRNLSLLSKCFLDHKTLYYDVTPFLYYVMCHRDSSGCHIIGYFSKEKESADNYNVACILTLPQHQRFGYGKVLIEFSYELSKKEGKLGSPEKPLSDLGLLGYRAYWSETIIELLLSTTDDISIDDIAQKTSITHADVMNTCTTLQLFKHYKGQHVICIPEALQERHKKRMEKRRRRIHPEYLQWKPPVFTRDQLRFGW</sequence>
<comment type="subcellular location">
    <subcellularLocation>
        <location evidence="1">Nucleus</location>
    </subcellularLocation>
</comment>
<feature type="domain" description="MYST-type HAT" evidence="21">
    <location>
        <begin position="261"/>
        <end position="532"/>
    </location>
</feature>
<feature type="active site" description="Proton donor/acceptor" evidence="19">
    <location>
        <position position="437"/>
    </location>
</feature>
<evidence type="ECO:0000256" key="16">
    <source>
        <dbReference type="ARBA" id="ARBA00047752"/>
    </source>
</evidence>
<keyword evidence="11" id="KW-0804">Transcription</keyword>
<comment type="catalytic activity">
    <reaction evidence="15">
        <text>2-hydroxyisobutanoyl-CoA + L-lysyl-[protein] = N(6)-(2-hydroxyisobutanoyl)-L-lysyl-[protein] + CoA + H(+)</text>
        <dbReference type="Rhea" id="RHEA:24180"/>
        <dbReference type="Rhea" id="RHEA-COMP:9752"/>
        <dbReference type="Rhea" id="RHEA-COMP:15921"/>
        <dbReference type="ChEBI" id="CHEBI:15378"/>
        <dbReference type="ChEBI" id="CHEBI:29969"/>
        <dbReference type="ChEBI" id="CHEBI:57287"/>
        <dbReference type="ChEBI" id="CHEBI:131780"/>
        <dbReference type="ChEBI" id="CHEBI:144968"/>
    </reaction>
    <physiologicalReaction direction="left-to-right" evidence="15">
        <dbReference type="Rhea" id="RHEA:24181"/>
    </physiologicalReaction>
</comment>
<evidence type="ECO:0000256" key="11">
    <source>
        <dbReference type="ARBA" id="ARBA00023163"/>
    </source>
</evidence>
<dbReference type="SUPFAM" id="SSF55729">
    <property type="entry name" value="Acyl-CoA N-acyltransferases (Nat)"/>
    <property type="match status" value="1"/>
</dbReference>
<keyword evidence="10" id="KW-0010">Activator</keyword>
<dbReference type="EC" id="2.3.1.48" evidence="4"/>
<evidence type="ECO:0000256" key="7">
    <source>
        <dbReference type="ARBA" id="ARBA00022853"/>
    </source>
</evidence>
<dbReference type="InterPro" id="IPR016181">
    <property type="entry name" value="Acyl_CoA_acyltransferase"/>
</dbReference>
<evidence type="ECO:0000256" key="1">
    <source>
        <dbReference type="ARBA" id="ARBA00004123"/>
    </source>
</evidence>
<comment type="catalytic activity">
    <reaction evidence="17">
        <text>L-lysyl-[protein] + acetyl-CoA = N(6)-acetyl-L-lysyl-[protein] + CoA + H(+)</text>
        <dbReference type="Rhea" id="RHEA:45948"/>
        <dbReference type="Rhea" id="RHEA-COMP:9752"/>
        <dbReference type="Rhea" id="RHEA-COMP:10731"/>
        <dbReference type="ChEBI" id="CHEBI:15378"/>
        <dbReference type="ChEBI" id="CHEBI:29969"/>
        <dbReference type="ChEBI" id="CHEBI:57287"/>
        <dbReference type="ChEBI" id="CHEBI:57288"/>
        <dbReference type="ChEBI" id="CHEBI:61930"/>
    </reaction>
    <physiologicalReaction direction="left-to-right" evidence="17">
        <dbReference type="Rhea" id="RHEA:45949"/>
    </physiologicalReaction>
</comment>
<dbReference type="InterPro" id="IPR002717">
    <property type="entry name" value="HAT_MYST-type"/>
</dbReference>
<comment type="catalytic activity">
    <reaction evidence="18">
        <text>L-lysyl-[histone] + acetyl-CoA = N(6)-acetyl-L-lysyl-[histone] + CoA + H(+)</text>
        <dbReference type="Rhea" id="RHEA:21992"/>
        <dbReference type="Rhea" id="RHEA-COMP:9845"/>
        <dbReference type="Rhea" id="RHEA-COMP:11338"/>
        <dbReference type="ChEBI" id="CHEBI:15378"/>
        <dbReference type="ChEBI" id="CHEBI:29969"/>
        <dbReference type="ChEBI" id="CHEBI:57287"/>
        <dbReference type="ChEBI" id="CHEBI:57288"/>
        <dbReference type="ChEBI" id="CHEBI:61930"/>
        <dbReference type="EC" id="2.3.1.48"/>
    </reaction>
    <physiologicalReaction direction="left-to-right" evidence="18">
        <dbReference type="Rhea" id="RHEA:21993"/>
    </physiologicalReaction>
</comment>
<dbReference type="STRING" id="743788.S8ELC1"/>
<evidence type="ECO:0000256" key="15">
    <source>
        <dbReference type="ARBA" id="ARBA00047557"/>
    </source>
</evidence>
<dbReference type="InterPro" id="IPR036388">
    <property type="entry name" value="WH-like_DNA-bd_sf"/>
</dbReference>
<proteinExistence type="inferred from homology"/>
<evidence type="ECO:0000313" key="22">
    <source>
        <dbReference type="EMBL" id="EPT05003.1"/>
    </source>
</evidence>
<feature type="region of interest" description="Disordered" evidence="20">
    <location>
        <begin position="108"/>
        <end position="210"/>
    </location>
</feature>
<evidence type="ECO:0000256" key="5">
    <source>
        <dbReference type="ARBA" id="ARBA00022679"/>
    </source>
</evidence>
<evidence type="ECO:0000256" key="8">
    <source>
        <dbReference type="ARBA" id="ARBA00022990"/>
    </source>
</evidence>
<dbReference type="GO" id="GO:0000785">
    <property type="term" value="C:chromatin"/>
    <property type="evidence" value="ECO:0007669"/>
    <property type="project" value="TreeGrafter"/>
</dbReference>
<dbReference type="GO" id="GO:0006281">
    <property type="term" value="P:DNA repair"/>
    <property type="evidence" value="ECO:0007669"/>
    <property type="project" value="UniProtKB-KW"/>
</dbReference>
<keyword evidence="13" id="KW-0539">Nucleus</keyword>
<evidence type="ECO:0000256" key="20">
    <source>
        <dbReference type="SAM" id="MobiDB-lite"/>
    </source>
</evidence>
<evidence type="ECO:0000256" key="2">
    <source>
        <dbReference type="ARBA" id="ARBA00010107"/>
    </source>
</evidence>
<protein>
    <recommendedName>
        <fullName evidence="4">histone acetyltransferase</fullName>
        <ecNumber evidence="4">2.3.1.48</ecNumber>
    </recommendedName>
</protein>
<evidence type="ECO:0000256" key="13">
    <source>
        <dbReference type="ARBA" id="ARBA00023242"/>
    </source>
</evidence>
<dbReference type="PANTHER" id="PTHR10615:SF218">
    <property type="entry name" value="HISTONE ACETYLTRANSFERASE ESA1"/>
    <property type="match status" value="1"/>
</dbReference>
<keyword evidence="8" id="KW-0007">Acetylation</keyword>
<dbReference type="Gene3D" id="3.30.60.60">
    <property type="entry name" value="N-acetyl transferase-like"/>
    <property type="match status" value="1"/>
</dbReference>
<dbReference type="InterPro" id="IPR050603">
    <property type="entry name" value="MYST_HAT"/>
</dbReference>
<evidence type="ECO:0000256" key="18">
    <source>
        <dbReference type="ARBA" id="ARBA00048940"/>
    </source>
</evidence>
<evidence type="ECO:0000256" key="14">
    <source>
        <dbReference type="ARBA" id="ARBA00045805"/>
    </source>
</evidence>
<dbReference type="FunFam" id="3.40.630.30:FF:000002">
    <property type="entry name" value="Histone acetyltransferase"/>
    <property type="match status" value="1"/>
</dbReference>
<dbReference type="HOGENOM" id="CLU_011815_2_0_1"/>
<dbReference type="GO" id="GO:0003712">
    <property type="term" value="F:transcription coregulator activity"/>
    <property type="evidence" value="ECO:0007669"/>
    <property type="project" value="TreeGrafter"/>
</dbReference>
<dbReference type="OrthoDB" id="787137at2759"/>
<evidence type="ECO:0000256" key="6">
    <source>
        <dbReference type="ARBA" id="ARBA00022763"/>
    </source>
</evidence>